<gene>
    <name evidence="1" type="ORF">DXZ20_00590</name>
</gene>
<name>A0A6M0RDB9_9CYAN</name>
<keyword evidence="2" id="KW-1185">Reference proteome</keyword>
<dbReference type="Proteomes" id="UP000481033">
    <property type="component" value="Unassembled WGS sequence"/>
</dbReference>
<dbReference type="RefSeq" id="WP_163695641.1">
    <property type="nucleotide sequence ID" value="NZ_QXHD01000001.1"/>
</dbReference>
<protein>
    <submittedName>
        <fullName evidence="1">Uncharacterized protein</fullName>
    </submittedName>
</protein>
<evidence type="ECO:0000313" key="1">
    <source>
        <dbReference type="EMBL" id="NEZ54226.1"/>
    </source>
</evidence>
<comment type="caution">
    <text evidence="1">The sequence shown here is derived from an EMBL/GenBank/DDBJ whole genome shotgun (WGS) entry which is preliminary data.</text>
</comment>
<proteinExistence type="predicted"/>
<organism evidence="1 2">
    <name type="scientific">Adonisia turfae CCMR0081</name>
    <dbReference type="NCBI Taxonomy" id="2292702"/>
    <lineage>
        <taxon>Bacteria</taxon>
        <taxon>Bacillati</taxon>
        <taxon>Cyanobacteriota</taxon>
        <taxon>Adonisia</taxon>
        <taxon>Adonisia turfae</taxon>
    </lineage>
</organism>
<evidence type="ECO:0000313" key="2">
    <source>
        <dbReference type="Proteomes" id="UP000481033"/>
    </source>
</evidence>
<dbReference type="AlphaFoldDB" id="A0A6M0RDB9"/>
<accession>A0A6M0RDB9</accession>
<sequence length="96" mass="10331">MQQLELTPKPDILNACPWARPHRDGVACGVVLAVPAPLPYGLATWLRAQGWRCKAVASDRGQYAALLVGGCAVELLGWVPRPESHGSLTAGNYLPW</sequence>
<reference evidence="1 2" key="1">
    <citation type="journal article" date="2020" name="Microb. Ecol.">
        <title>Ecogenomics of the Marine Benthic Filamentous Cyanobacterium Adonisia.</title>
        <authorList>
            <person name="Walter J.M."/>
            <person name="Coutinho F.H."/>
            <person name="Leomil L."/>
            <person name="Hargreaves P.I."/>
            <person name="Campeao M.E."/>
            <person name="Vieira V.V."/>
            <person name="Silva B.S."/>
            <person name="Fistarol G.O."/>
            <person name="Salomon P.S."/>
            <person name="Sawabe T."/>
            <person name="Mino S."/>
            <person name="Hosokawa M."/>
            <person name="Miyashita H."/>
            <person name="Maruyama F."/>
            <person name="van Verk M.C."/>
            <person name="Dutilh B.E."/>
            <person name="Thompson C.C."/>
            <person name="Thompson F.L."/>
        </authorList>
    </citation>
    <scope>NUCLEOTIDE SEQUENCE [LARGE SCALE GENOMIC DNA]</scope>
    <source>
        <strain evidence="1 2">CCMR0081</strain>
    </source>
</reference>
<dbReference type="EMBL" id="QXHD01000001">
    <property type="protein sequence ID" value="NEZ54226.1"/>
    <property type="molecule type" value="Genomic_DNA"/>
</dbReference>